<feature type="chain" id="PRO_5043138053" evidence="5">
    <location>
        <begin position="26"/>
        <end position="209"/>
    </location>
</feature>
<evidence type="ECO:0000256" key="3">
    <source>
        <dbReference type="PROSITE-ProRule" id="PRU00090"/>
    </source>
</evidence>
<keyword evidence="1" id="KW-0217">Developmental protein</keyword>
<feature type="region of interest" description="Disordered" evidence="4">
    <location>
        <begin position="110"/>
        <end position="131"/>
    </location>
</feature>
<dbReference type="InterPro" id="IPR015526">
    <property type="entry name" value="Frizzled/SFRP"/>
</dbReference>
<evidence type="ECO:0000256" key="4">
    <source>
        <dbReference type="SAM" id="MobiDB-lite"/>
    </source>
</evidence>
<keyword evidence="2" id="KW-1015">Disulfide bond</keyword>
<dbReference type="EMBL" id="UZAN01043926">
    <property type="protein sequence ID" value="VDP79591.1"/>
    <property type="molecule type" value="Genomic_DNA"/>
</dbReference>
<evidence type="ECO:0000313" key="9">
    <source>
        <dbReference type="WBParaSite" id="ECPE_0000689901-mRNA-1"/>
    </source>
</evidence>
<protein>
    <submittedName>
        <fullName evidence="9">FZ domain-containing protein</fullName>
    </submittedName>
</protein>
<evidence type="ECO:0000313" key="8">
    <source>
        <dbReference type="Proteomes" id="UP000272942"/>
    </source>
</evidence>
<accession>A0A183AIV0</accession>
<sequence>MRIMSLYRRTLPFWFVCILTCDVMCDLSNRTTRLTRLDLTMTPNLLLNTSSVYFTSEHGKLTMHTEKPSATVVPATKPRRALRSVSTITNLAQSLRGRRMTTGAEEINRERARHVRSQSTHIPNDEMHVDSGRRPVHDRHVDDNPVIPAPYPVSLTHMGADNADQEQLLRPEKCIPIEIPLCKNIGYNLTYMPNAFHHETQEEAGLEVS</sequence>
<dbReference type="GO" id="GO:0005886">
    <property type="term" value="C:plasma membrane"/>
    <property type="evidence" value="ECO:0007669"/>
    <property type="project" value="TreeGrafter"/>
</dbReference>
<evidence type="ECO:0000256" key="1">
    <source>
        <dbReference type="ARBA" id="ARBA00022473"/>
    </source>
</evidence>
<gene>
    <name evidence="7" type="ORF">ECPE_LOCUS6885</name>
</gene>
<dbReference type="GO" id="GO:0017147">
    <property type="term" value="F:Wnt-protein binding"/>
    <property type="evidence" value="ECO:0007669"/>
    <property type="project" value="TreeGrafter"/>
</dbReference>
<dbReference type="PANTHER" id="PTHR11309">
    <property type="entry name" value="FRIZZLED"/>
    <property type="match status" value="1"/>
</dbReference>
<dbReference type="PANTHER" id="PTHR11309:SF126">
    <property type="entry name" value="FRIZZLED-2"/>
    <property type="match status" value="1"/>
</dbReference>
<dbReference type="Proteomes" id="UP000272942">
    <property type="component" value="Unassembled WGS sequence"/>
</dbReference>
<dbReference type="InterPro" id="IPR020067">
    <property type="entry name" value="Frizzled_dom"/>
</dbReference>
<evidence type="ECO:0000259" key="6">
    <source>
        <dbReference type="PROSITE" id="PS50038"/>
    </source>
</evidence>
<dbReference type="PROSITE" id="PS50038">
    <property type="entry name" value="FZ"/>
    <property type="match status" value="1"/>
</dbReference>
<dbReference type="WBParaSite" id="ECPE_0000689901-mRNA-1">
    <property type="protein sequence ID" value="ECPE_0000689901-mRNA-1"/>
    <property type="gene ID" value="ECPE_0000689901"/>
</dbReference>
<keyword evidence="8" id="KW-1185">Reference proteome</keyword>
<dbReference type="AlphaFoldDB" id="A0A183AIV0"/>
<feature type="domain" description="FZ" evidence="6">
    <location>
        <begin position="169"/>
        <end position="209"/>
    </location>
</feature>
<feature type="signal peptide" evidence="5">
    <location>
        <begin position="1"/>
        <end position="25"/>
    </location>
</feature>
<evidence type="ECO:0000256" key="2">
    <source>
        <dbReference type="ARBA" id="ARBA00023157"/>
    </source>
</evidence>
<dbReference type="Gene3D" id="1.10.2000.10">
    <property type="entry name" value="Frizzled cysteine-rich domain"/>
    <property type="match status" value="1"/>
</dbReference>
<dbReference type="OrthoDB" id="10053709at2759"/>
<proteinExistence type="predicted"/>
<comment type="caution">
    <text evidence="3">Lacks conserved residue(s) required for the propagation of feature annotation.</text>
</comment>
<dbReference type="GO" id="GO:0060070">
    <property type="term" value="P:canonical Wnt signaling pathway"/>
    <property type="evidence" value="ECO:0007669"/>
    <property type="project" value="TreeGrafter"/>
</dbReference>
<reference evidence="9" key="1">
    <citation type="submission" date="2016-06" db="UniProtKB">
        <authorList>
            <consortium name="WormBaseParasite"/>
        </authorList>
    </citation>
    <scope>IDENTIFICATION</scope>
</reference>
<name>A0A183AIV0_9TREM</name>
<dbReference type="GO" id="GO:0035567">
    <property type="term" value="P:non-canonical Wnt signaling pathway"/>
    <property type="evidence" value="ECO:0007669"/>
    <property type="project" value="TreeGrafter"/>
</dbReference>
<keyword evidence="5" id="KW-0732">Signal</keyword>
<evidence type="ECO:0000313" key="7">
    <source>
        <dbReference type="EMBL" id="VDP79591.1"/>
    </source>
</evidence>
<dbReference type="InterPro" id="IPR036790">
    <property type="entry name" value="Frizzled_dom_sf"/>
</dbReference>
<dbReference type="GO" id="GO:0042813">
    <property type="term" value="F:Wnt receptor activity"/>
    <property type="evidence" value="ECO:0007669"/>
    <property type="project" value="TreeGrafter"/>
</dbReference>
<organism evidence="9">
    <name type="scientific">Echinostoma caproni</name>
    <dbReference type="NCBI Taxonomy" id="27848"/>
    <lineage>
        <taxon>Eukaryota</taxon>
        <taxon>Metazoa</taxon>
        <taxon>Spiralia</taxon>
        <taxon>Lophotrochozoa</taxon>
        <taxon>Platyhelminthes</taxon>
        <taxon>Trematoda</taxon>
        <taxon>Digenea</taxon>
        <taxon>Plagiorchiida</taxon>
        <taxon>Echinostomata</taxon>
        <taxon>Echinostomatoidea</taxon>
        <taxon>Echinostomatidae</taxon>
        <taxon>Echinostoma</taxon>
    </lineage>
</organism>
<reference evidence="7 8" key="2">
    <citation type="submission" date="2018-11" db="EMBL/GenBank/DDBJ databases">
        <authorList>
            <consortium name="Pathogen Informatics"/>
        </authorList>
    </citation>
    <scope>NUCLEOTIDE SEQUENCE [LARGE SCALE GENOMIC DNA]</scope>
    <source>
        <strain evidence="7 8">Egypt</strain>
    </source>
</reference>
<evidence type="ECO:0000256" key="5">
    <source>
        <dbReference type="SAM" id="SignalP"/>
    </source>
</evidence>
<dbReference type="SUPFAM" id="SSF63501">
    <property type="entry name" value="Frizzled cysteine-rich domain"/>
    <property type="match status" value="1"/>
</dbReference>